<keyword evidence="3" id="KW-1185">Reference proteome</keyword>
<feature type="compositionally biased region" description="Acidic residues" evidence="1">
    <location>
        <begin position="61"/>
        <end position="88"/>
    </location>
</feature>
<dbReference type="Proteomes" id="UP001140091">
    <property type="component" value="Unassembled WGS sequence"/>
</dbReference>
<evidence type="ECO:0000313" key="2">
    <source>
        <dbReference type="EMBL" id="KAJ2922490.1"/>
    </source>
</evidence>
<dbReference type="EMBL" id="JANBPK010001488">
    <property type="protein sequence ID" value="KAJ2922490.1"/>
    <property type="molecule type" value="Genomic_DNA"/>
</dbReference>
<proteinExistence type="predicted"/>
<accession>A0A9W8M893</accession>
<feature type="compositionally biased region" description="Polar residues" evidence="1">
    <location>
        <begin position="23"/>
        <end position="32"/>
    </location>
</feature>
<reference evidence="2" key="1">
    <citation type="submission" date="2022-06" db="EMBL/GenBank/DDBJ databases">
        <title>Genome Sequence of Candolleomyces eurysporus.</title>
        <authorList>
            <person name="Buettner E."/>
        </authorList>
    </citation>
    <scope>NUCLEOTIDE SEQUENCE</scope>
    <source>
        <strain evidence="2">VTCC 930004</strain>
    </source>
</reference>
<feature type="region of interest" description="Disordered" evidence="1">
    <location>
        <begin position="58"/>
        <end position="88"/>
    </location>
</feature>
<gene>
    <name evidence="2" type="ORF">H1R20_g14598</name>
</gene>
<protein>
    <submittedName>
        <fullName evidence="2">Uncharacterized protein</fullName>
    </submittedName>
</protein>
<feature type="region of interest" description="Disordered" evidence="1">
    <location>
        <begin position="1"/>
        <end position="32"/>
    </location>
</feature>
<feature type="non-terminal residue" evidence="2">
    <location>
        <position position="168"/>
    </location>
</feature>
<sequence>MDIELEFSDDDEGSVGAMELEDSQTQPTSSFESTTLEEYLEFDDDGGYSCPSIAHVLESAPVEEEEEADSNVDMDEDVEAEDSDTEQPEALDLIEDMVVNFLTQVTTAYTRPSSGSDSDGSEVGGDSLKKGGIKKRPKLEIQLADRRKLDKNGWVHGSALLCLILSDI</sequence>
<dbReference type="OrthoDB" id="5377392at2759"/>
<dbReference type="AlphaFoldDB" id="A0A9W8M893"/>
<evidence type="ECO:0000256" key="1">
    <source>
        <dbReference type="SAM" id="MobiDB-lite"/>
    </source>
</evidence>
<feature type="region of interest" description="Disordered" evidence="1">
    <location>
        <begin position="108"/>
        <end position="132"/>
    </location>
</feature>
<evidence type="ECO:0000313" key="3">
    <source>
        <dbReference type="Proteomes" id="UP001140091"/>
    </source>
</evidence>
<organism evidence="2 3">
    <name type="scientific">Candolleomyces eurysporus</name>
    <dbReference type="NCBI Taxonomy" id="2828524"/>
    <lineage>
        <taxon>Eukaryota</taxon>
        <taxon>Fungi</taxon>
        <taxon>Dikarya</taxon>
        <taxon>Basidiomycota</taxon>
        <taxon>Agaricomycotina</taxon>
        <taxon>Agaricomycetes</taxon>
        <taxon>Agaricomycetidae</taxon>
        <taxon>Agaricales</taxon>
        <taxon>Agaricineae</taxon>
        <taxon>Psathyrellaceae</taxon>
        <taxon>Candolleomyces</taxon>
    </lineage>
</organism>
<name>A0A9W8M893_9AGAR</name>
<feature type="compositionally biased region" description="Acidic residues" evidence="1">
    <location>
        <begin position="1"/>
        <end position="13"/>
    </location>
</feature>
<comment type="caution">
    <text evidence="2">The sequence shown here is derived from an EMBL/GenBank/DDBJ whole genome shotgun (WGS) entry which is preliminary data.</text>
</comment>